<proteinExistence type="predicted"/>
<protein>
    <submittedName>
        <fullName evidence="1">Uncharacterized protein</fullName>
    </submittedName>
</protein>
<dbReference type="STRING" id="1476583.DEIPH_ctg011orf0001"/>
<dbReference type="EMBL" id="JHAC01000011">
    <property type="protein sequence ID" value="EYB69039.1"/>
    <property type="molecule type" value="Genomic_DNA"/>
</dbReference>
<dbReference type="PATRIC" id="fig|1476583.3.peg.632"/>
<dbReference type="AlphaFoldDB" id="A0A016QTF3"/>
<gene>
    <name evidence="1" type="ORF">DEIPH_ctg011orf0001</name>
</gene>
<name>A0A016QTF3_9DEIO</name>
<dbReference type="RefSeq" id="WP_034353747.1">
    <property type="nucleotide sequence ID" value="NZ_JHAC01000011.1"/>
</dbReference>
<dbReference type="Proteomes" id="UP000020492">
    <property type="component" value="Unassembled WGS sequence"/>
</dbReference>
<comment type="caution">
    <text evidence="1">The sequence shown here is derived from an EMBL/GenBank/DDBJ whole genome shotgun (WGS) entry which is preliminary data.</text>
</comment>
<evidence type="ECO:0000313" key="1">
    <source>
        <dbReference type="EMBL" id="EYB69039.1"/>
    </source>
</evidence>
<keyword evidence="2" id="KW-1185">Reference proteome</keyword>
<evidence type="ECO:0000313" key="2">
    <source>
        <dbReference type="Proteomes" id="UP000020492"/>
    </source>
</evidence>
<accession>A0A016QTF3</accession>
<sequence>MTNVRSNGIPENRDPDSVDYEKVAPVALYVFDQAAGKMVPVKSGQLGGGGTGAPTQTTSLSRTTLVLTGQAQALPNIPAEATGARIGVEGGVARIATAAPDPTPADGERWGDGSVWQVSGPDLRTLKAVAAGGNPKLSITYTKEN</sequence>
<reference evidence="1 2" key="1">
    <citation type="submission" date="2014-03" db="EMBL/GenBank/DDBJ databases">
        <title>Draft genome sequence of Deinococcus phoenicis 1P10ME.</title>
        <authorList>
            <person name="Stepanov V.G."/>
            <person name="Vaishampayan P."/>
            <person name="Venkateswaran K."/>
            <person name="Fox G.E."/>
        </authorList>
    </citation>
    <scope>NUCLEOTIDE SEQUENCE [LARGE SCALE GENOMIC DNA]</scope>
    <source>
        <strain evidence="1 2">1P10ME</strain>
    </source>
</reference>
<organism evidence="1 2">
    <name type="scientific">Deinococcus phoenicis</name>
    <dbReference type="NCBI Taxonomy" id="1476583"/>
    <lineage>
        <taxon>Bacteria</taxon>
        <taxon>Thermotogati</taxon>
        <taxon>Deinococcota</taxon>
        <taxon>Deinococci</taxon>
        <taxon>Deinococcales</taxon>
        <taxon>Deinococcaceae</taxon>
        <taxon>Deinococcus</taxon>
    </lineage>
</organism>
<dbReference type="OrthoDB" id="10003644at2"/>